<proteinExistence type="predicted"/>
<gene>
    <name evidence="1" type="ORF">DSO57_1037923</name>
</gene>
<evidence type="ECO:0000313" key="1">
    <source>
        <dbReference type="EMBL" id="KAJ9079197.1"/>
    </source>
</evidence>
<organism evidence="1 2">
    <name type="scientific">Entomophthora muscae</name>
    <dbReference type="NCBI Taxonomy" id="34485"/>
    <lineage>
        <taxon>Eukaryota</taxon>
        <taxon>Fungi</taxon>
        <taxon>Fungi incertae sedis</taxon>
        <taxon>Zoopagomycota</taxon>
        <taxon>Entomophthoromycotina</taxon>
        <taxon>Entomophthoromycetes</taxon>
        <taxon>Entomophthorales</taxon>
        <taxon>Entomophthoraceae</taxon>
        <taxon>Entomophthora</taxon>
    </lineage>
</organism>
<dbReference type="EMBL" id="QTSX02001856">
    <property type="protein sequence ID" value="KAJ9079197.1"/>
    <property type="molecule type" value="Genomic_DNA"/>
</dbReference>
<comment type="caution">
    <text evidence="1">The sequence shown here is derived from an EMBL/GenBank/DDBJ whole genome shotgun (WGS) entry which is preliminary data.</text>
</comment>
<accession>A0ACC2TXH0</accession>
<dbReference type="Proteomes" id="UP001165960">
    <property type="component" value="Unassembled WGS sequence"/>
</dbReference>
<sequence length="129" mass="14598">MLILPPFFDCSLYRLIVFVNFPLCKESQEFRVFPSNVSRAPLPELQVSDLVIYHQNCIGGGAHKLDSLWVGPCEVTYKKGVEYIIKLLFSGQPFSQVHSKFFLKYQLPVANLEGGDVRNCAVCAILIWS</sequence>
<keyword evidence="2" id="KW-1185">Reference proteome</keyword>
<name>A0ACC2TXH0_9FUNG</name>
<protein>
    <submittedName>
        <fullName evidence="1">Uncharacterized protein</fullName>
    </submittedName>
</protein>
<reference evidence="1" key="1">
    <citation type="submission" date="2022-04" db="EMBL/GenBank/DDBJ databases">
        <title>Genome of the entomopathogenic fungus Entomophthora muscae.</title>
        <authorList>
            <person name="Elya C."/>
            <person name="Lovett B.R."/>
            <person name="Lee E."/>
            <person name="Macias A.M."/>
            <person name="Hajek A.E."/>
            <person name="De Bivort B.L."/>
            <person name="Kasson M.T."/>
            <person name="De Fine Licht H.H."/>
            <person name="Stajich J.E."/>
        </authorList>
    </citation>
    <scope>NUCLEOTIDE SEQUENCE</scope>
    <source>
        <strain evidence="1">Berkeley</strain>
    </source>
</reference>
<evidence type="ECO:0000313" key="2">
    <source>
        <dbReference type="Proteomes" id="UP001165960"/>
    </source>
</evidence>